<dbReference type="Pfam" id="PF01794">
    <property type="entry name" value="Ferric_reduct"/>
    <property type="match status" value="1"/>
</dbReference>
<keyword evidence="6 15" id="KW-0812">Transmembrane</keyword>
<feature type="transmembrane region" description="Helical" evidence="15">
    <location>
        <begin position="35"/>
        <end position="58"/>
    </location>
</feature>
<feature type="domain" description="FAD-binding FR-type" evidence="16">
    <location>
        <begin position="310"/>
        <end position="429"/>
    </location>
</feature>
<dbReference type="InterPro" id="IPR017938">
    <property type="entry name" value="Riboflavin_synthase-like_b-brl"/>
</dbReference>
<comment type="similarity">
    <text evidence="2">Belongs to the ferric reductase (FRE) family.</text>
</comment>
<evidence type="ECO:0000256" key="1">
    <source>
        <dbReference type="ARBA" id="ARBA00004651"/>
    </source>
</evidence>
<evidence type="ECO:0000256" key="6">
    <source>
        <dbReference type="ARBA" id="ARBA00022692"/>
    </source>
</evidence>
<feature type="transmembrane region" description="Helical" evidence="15">
    <location>
        <begin position="254"/>
        <end position="276"/>
    </location>
</feature>
<evidence type="ECO:0000256" key="4">
    <source>
        <dbReference type="ARBA" id="ARBA00022448"/>
    </source>
</evidence>
<dbReference type="Pfam" id="PF08030">
    <property type="entry name" value="NAD_binding_6"/>
    <property type="match status" value="1"/>
</dbReference>
<keyword evidence="9" id="KW-0560">Oxidoreductase</keyword>
<dbReference type="InterPro" id="IPR013121">
    <property type="entry name" value="Fe_red_NAD-bd_6"/>
</dbReference>
<dbReference type="OrthoDB" id="4494341at2759"/>
<comment type="catalytic activity">
    <reaction evidence="13">
        <text>2 a Fe(II)-siderophore + NADP(+) + H(+) = 2 a Fe(III)-siderophore + NADPH</text>
        <dbReference type="Rhea" id="RHEA:28795"/>
        <dbReference type="Rhea" id="RHEA-COMP:11342"/>
        <dbReference type="Rhea" id="RHEA-COMP:11344"/>
        <dbReference type="ChEBI" id="CHEBI:15378"/>
        <dbReference type="ChEBI" id="CHEBI:29033"/>
        <dbReference type="ChEBI" id="CHEBI:29034"/>
        <dbReference type="ChEBI" id="CHEBI:57783"/>
        <dbReference type="ChEBI" id="CHEBI:58349"/>
        <dbReference type="EC" id="1.16.1.9"/>
    </reaction>
</comment>
<evidence type="ECO:0000259" key="16">
    <source>
        <dbReference type="PROSITE" id="PS51384"/>
    </source>
</evidence>
<dbReference type="PANTHER" id="PTHR32361">
    <property type="entry name" value="FERRIC/CUPRIC REDUCTASE TRANSMEMBRANE COMPONENT"/>
    <property type="match status" value="1"/>
</dbReference>
<dbReference type="PROSITE" id="PS51384">
    <property type="entry name" value="FAD_FR"/>
    <property type="match status" value="1"/>
</dbReference>
<evidence type="ECO:0000256" key="9">
    <source>
        <dbReference type="ARBA" id="ARBA00023002"/>
    </source>
</evidence>
<evidence type="ECO:0000256" key="15">
    <source>
        <dbReference type="SAM" id="Phobius"/>
    </source>
</evidence>
<evidence type="ECO:0000256" key="14">
    <source>
        <dbReference type="SAM" id="MobiDB-lite"/>
    </source>
</evidence>
<evidence type="ECO:0000256" key="11">
    <source>
        <dbReference type="ARBA" id="ARBA00023136"/>
    </source>
</evidence>
<sequence>MAIGTPVVHATVPSQTPDPDRQIRVTRSFEYPKQVWYLLVCFIALLALVHWSQRAWALTRKDSRVAQPVQRPSSSFRRLPLAVIDTFRAIAFRWTIPVGPSYSINLVEVFLTAGYIASLFAWSLMNTTNTKGLKFDPRYYGNRSGNIAAIQMTLATALGMKNNIISLLTGVSFDKLNYLHRTSARVICVLVWLHAGGRVGDCYRGLLPHTSLTLLKGKTAITTGWIRAGLLGGTALALLVVLSLRPVRRTNYEVFLWIHFVLVFILLVSAYFHSHYLKLGKFIWPSLLLWALDRFLRVFRMVLFNTGYFRGKKSQELDAEVEVLSSRFLRLTMYRPDHFHWAPGQSVYMTLPSVSAFPLEAHPFSIASVNEAKTNELNGDCNEKERSGKKLTFFIRVMDGFTKRLHNMATRSQTCRVLIDGPYSSPPILRGYDTIVLLSGGSGVSFTLPLMIDTIRRTKNNDLRCNHLSFIWVVKEADQITWISEDLMYELRDLPQDVSVDVQVFVTADVQSADIWDKNSEDKDLEKKSSDKRPAPSFQDLPCVQVKEGRPDIDELLRGKLARTHVAMSVNVCGAQGLVDASRKALRSPRFLDILRGGPTVSLHVEAFGNMVSDTIPDMHVVPAA</sequence>
<feature type="compositionally biased region" description="Basic and acidic residues" evidence="14">
    <location>
        <begin position="519"/>
        <end position="534"/>
    </location>
</feature>
<keyword evidence="4" id="KW-0813">Transport</keyword>
<dbReference type="PANTHER" id="PTHR32361:SF9">
    <property type="entry name" value="FERRIC REDUCTASE TRANSMEMBRANE COMPONENT 3-RELATED"/>
    <property type="match status" value="1"/>
</dbReference>
<proteinExistence type="inferred from homology"/>
<evidence type="ECO:0000256" key="3">
    <source>
        <dbReference type="ARBA" id="ARBA00012668"/>
    </source>
</evidence>
<dbReference type="GO" id="GO:0006826">
    <property type="term" value="P:iron ion transport"/>
    <property type="evidence" value="ECO:0007669"/>
    <property type="project" value="TreeGrafter"/>
</dbReference>
<comment type="subcellular location">
    <subcellularLocation>
        <location evidence="1">Cell membrane</location>
        <topology evidence="1">Multi-pass membrane protein</topology>
    </subcellularLocation>
</comment>
<dbReference type="GO" id="GO:0052851">
    <property type="term" value="F:ferric-chelate reductase (NADPH) activity"/>
    <property type="evidence" value="ECO:0007669"/>
    <property type="project" value="UniProtKB-EC"/>
</dbReference>
<evidence type="ECO:0000256" key="2">
    <source>
        <dbReference type="ARBA" id="ARBA00006278"/>
    </source>
</evidence>
<evidence type="ECO:0000256" key="5">
    <source>
        <dbReference type="ARBA" id="ARBA00022475"/>
    </source>
</evidence>
<dbReference type="AlphaFoldDB" id="A0A2A9NNW2"/>
<organism evidence="17 18">
    <name type="scientific">Amanita thiersii Skay4041</name>
    <dbReference type="NCBI Taxonomy" id="703135"/>
    <lineage>
        <taxon>Eukaryota</taxon>
        <taxon>Fungi</taxon>
        <taxon>Dikarya</taxon>
        <taxon>Basidiomycota</taxon>
        <taxon>Agaricomycotina</taxon>
        <taxon>Agaricomycetes</taxon>
        <taxon>Agaricomycetidae</taxon>
        <taxon>Agaricales</taxon>
        <taxon>Pluteineae</taxon>
        <taxon>Amanitaceae</taxon>
        <taxon>Amanita</taxon>
    </lineage>
</organism>
<evidence type="ECO:0000256" key="13">
    <source>
        <dbReference type="ARBA" id="ARBA00048483"/>
    </source>
</evidence>
<dbReference type="CDD" id="cd06186">
    <property type="entry name" value="NOX_Duox_like_FAD_NADP"/>
    <property type="match status" value="1"/>
</dbReference>
<dbReference type="Pfam" id="PF08022">
    <property type="entry name" value="FAD_binding_8"/>
    <property type="match status" value="1"/>
</dbReference>
<protein>
    <recommendedName>
        <fullName evidence="3">ferric-chelate reductase (NADPH)</fullName>
        <ecNumber evidence="3">1.16.1.9</ecNumber>
    </recommendedName>
</protein>
<name>A0A2A9NNW2_9AGAR</name>
<evidence type="ECO:0000256" key="7">
    <source>
        <dbReference type="ARBA" id="ARBA00022982"/>
    </source>
</evidence>
<dbReference type="SFLD" id="SFLDS00052">
    <property type="entry name" value="Ferric_Reductase_Domain"/>
    <property type="match status" value="1"/>
</dbReference>
<accession>A0A2A9NNW2</accession>
<evidence type="ECO:0000256" key="8">
    <source>
        <dbReference type="ARBA" id="ARBA00022989"/>
    </source>
</evidence>
<dbReference type="InterPro" id="IPR051410">
    <property type="entry name" value="Ferric/Cupric_Reductase"/>
</dbReference>
<keyword evidence="12" id="KW-0325">Glycoprotein</keyword>
<keyword evidence="7" id="KW-0249">Electron transport</keyword>
<dbReference type="EMBL" id="KZ302030">
    <property type="protein sequence ID" value="PFH49410.1"/>
    <property type="molecule type" value="Genomic_DNA"/>
</dbReference>
<evidence type="ECO:0000313" key="17">
    <source>
        <dbReference type="EMBL" id="PFH49410.1"/>
    </source>
</evidence>
<dbReference type="InterPro" id="IPR039261">
    <property type="entry name" value="FNR_nucleotide-bd"/>
</dbReference>
<feature type="transmembrane region" description="Helical" evidence="15">
    <location>
        <begin position="102"/>
        <end position="125"/>
    </location>
</feature>
<reference evidence="17 18" key="1">
    <citation type="submission" date="2014-02" db="EMBL/GenBank/DDBJ databases">
        <title>Transposable element dynamics among asymbiotic and ectomycorrhizal Amanita fungi.</title>
        <authorList>
            <consortium name="DOE Joint Genome Institute"/>
            <person name="Hess J."/>
            <person name="Skrede I."/>
            <person name="Wolfe B."/>
            <person name="LaButti K."/>
            <person name="Ohm R.A."/>
            <person name="Grigoriev I.V."/>
            <person name="Pringle A."/>
        </authorList>
    </citation>
    <scope>NUCLEOTIDE SEQUENCE [LARGE SCALE GENOMIC DNA]</scope>
    <source>
        <strain evidence="17 18">SKay4041</strain>
    </source>
</reference>
<dbReference type="InterPro" id="IPR013112">
    <property type="entry name" value="FAD-bd_8"/>
</dbReference>
<keyword evidence="8 15" id="KW-1133">Transmembrane helix</keyword>
<keyword evidence="11 15" id="KW-0472">Membrane</keyword>
<dbReference type="InterPro" id="IPR017927">
    <property type="entry name" value="FAD-bd_FR_type"/>
</dbReference>
<feature type="region of interest" description="Disordered" evidence="14">
    <location>
        <begin position="519"/>
        <end position="539"/>
    </location>
</feature>
<dbReference type="GO" id="GO:0006879">
    <property type="term" value="P:intracellular iron ion homeostasis"/>
    <property type="evidence" value="ECO:0007669"/>
    <property type="project" value="TreeGrafter"/>
</dbReference>
<dbReference type="Proteomes" id="UP000242287">
    <property type="component" value="Unassembled WGS sequence"/>
</dbReference>
<keyword evidence="5" id="KW-1003">Cell membrane</keyword>
<feature type="transmembrane region" description="Helical" evidence="15">
    <location>
        <begin position="224"/>
        <end position="242"/>
    </location>
</feature>
<evidence type="ECO:0000256" key="12">
    <source>
        <dbReference type="ARBA" id="ARBA00023180"/>
    </source>
</evidence>
<dbReference type="SUPFAM" id="SSF52343">
    <property type="entry name" value="Ferredoxin reductase-like, C-terminal NADP-linked domain"/>
    <property type="match status" value="1"/>
</dbReference>
<keyword evidence="10" id="KW-0406">Ion transport</keyword>
<dbReference type="SUPFAM" id="SSF63380">
    <property type="entry name" value="Riboflavin synthase domain-like"/>
    <property type="match status" value="1"/>
</dbReference>
<dbReference type="STRING" id="703135.A0A2A9NNW2"/>
<dbReference type="GO" id="GO:0015677">
    <property type="term" value="P:copper ion import"/>
    <property type="evidence" value="ECO:0007669"/>
    <property type="project" value="TreeGrafter"/>
</dbReference>
<feature type="transmembrane region" description="Helical" evidence="15">
    <location>
        <begin position="146"/>
        <end position="168"/>
    </location>
</feature>
<keyword evidence="18" id="KW-1185">Reference proteome</keyword>
<evidence type="ECO:0000313" key="18">
    <source>
        <dbReference type="Proteomes" id="UP000242287"/>
    </source>
</evidence>
<dbReference type="InterPro" id="IPR013130">
    <property type="entry name" value="Fe3_Rdtase_TM_dom"/>
</dbReference>
<evidence type="ECO:0000256" key="10">
    <source>
        <dbReference type="ARBA" id="ARBA00023065"/>
    </source>
</evidence>
<dbReference type="EC" id="1.16.1.9" evidence="3"/>
<dbReference type="Gene3D" id="3.40.50.80">
    <property type="entry name" value="Nucleotide-binding domain of ferredoxin-NADP reductase (FNR) module"/>
    <property type="match status" value="1"/>
</dbReference>
<dbReference type="SFLD" id="SFLDG01168">
    <property type="entry name" value="Ferric_reductase_subgroup_(FRE"/>
    <property type="match status" value="1"/>
</dbReference>
<dbReference type="GO" id="GO:0005886">
    <property type="term" value="C:plasma membrane"/>
    <property type="evidence" value="ECO:0007669"/>
    <property type="project" value="UniProtKB-SubCell"/>
</dbReference>
<gene>
    <name evidence="17" type="ORF">AMATHDRAFT_147750</name>
</gene>